<feature type="region of interest" description="Disordered" evidence="1">
    <location>
        <begin position="42"/>
        <end position="63"/>
    </location>
</feature>
<evidence type="ECO:0000256" key="1">
    <source>
        <dbReference type="SAM" id="MobiDB-lite"/>
    </source>
</evidence>
<comment type="caution">
    <text evidence="3">The sequence shown here is derived from an EMBL/GenBank/DDBJ whole genome shotgun (WGS) entry which is preliminary data.</text>
</comment>
<evidence type="ECO:0000256" key="2">
    <source>
        <dbReference type="SAM" id="SignalP"/>
    </source>
</evidence>
<protein>
    <recommendedName>
        <fullName evidence="5">Secreted protein</fullName>
    </recommendedName>
</protein>
<organism evidence="3 4">
    <name type="scientific">Portunus trituberculatus</name>
    <name type="common">Swimming crab</name>
    <name type="synonym">Neptunus trituberculatus</name>
    <dbReference type="NCBI Taxonomy" id="210409"/>
    <lineage>
        <taxon>Eukaryota</taxon>
        <taxon>Metazoa</taxon>
        <taxon>Ecdysozoa</taxon>
        <taxon>Arthropoda</taxon>
        <taxon>Crustacea</taxon>
        <taxon>Multicrustacea</taxon>
        <taxon>Malacostraca</taxon>
        <taxon>Eumalacostraca</taxon>
        <taxon>Eucarida</taxon>
        <taxon>Decapoda</taxon>
        <taxon>Pleocyemata</taxon>
        <taxon>Brachyura</taxon>
        <taxon>Eubrachyura</taxon>
        <taxon>Portunoidea</taxon>
        <taxon>Portunidae</taxon>
        <taxon>Portuninae</taxon>
        <taxon>Portunus</taxon>
    </lineage>
</organism>
<sequence>MGRGGRRGEVGTVYICVILSLSLSCVNTGRQVEHAARVCTPSRTTSDATPGEEHHYGGTMRKTARRRAGRGNDGLHNEVWCGALEAVWIGVHTNTLIRSETSLYCCSGGSWTPVLCDVDGERSLGRNCFMAVTMACCRPQ</sequence>
<accession>A0A5B7GFX5</accession>
<feature type="signal peptide" evidence="2">
    <location>
        <begin position="1"/>
        <end position="28"/>
    </location>
</feature>
<evidence type="ECO:0000313" key="4">
    <source>
        <dbReference type="Proteomes" id="UP000324222"/>
    </source>
</evidence>
<gene>
    <name evidence="3" type="ORF">E2C01_049389</name>
</gene>
<keyword evidence="4" id="KW-1185">Reference proteome</keyword>
<feature type="chain" id="PRO_5022969555" description="Secreted protein" evidence="2">
    <location>
        <begin position="29"/>
        <end position="140"/>
    </location>
</feature>
<evidence type="ECO:0008006" key="5">
    <source>
        <dbReference type="Google" id="ProtNLM"/>
    </source>
</evidence>
<dbReference type="AlphaFoldDB" id="A0A5B7GFX5"/>
<keyword evidence="2" id="KW-0732">Signal</keyword>
<dbReference type="PROSITE" id="PS51257">
    <property type="entry name" value="PROKAR_LIPOPROTEIN"/>
    <property type="match status" value="1"/>
</dbReference>
<name>A0A5B7GFX5_PORTR</name>
<dbReference type="EMBL" id="VSRR010013195">
    <property type="protein sequence ID" value="MPC55454.1"/>
    <property type="molecule type" value="Genomic_DNA"/>
</dbReference>
<reference evidence="3 4" key="1">
    <citation type="submission" date="2019-05" db="EMBL/GenBank/DDBJ databases">
        <title>Another draft genome of Portunus trituberculatus and its Hox gene families provides insights of decapod evolution.</title>
        <authorList>
            <person name="Jeong J.-H."/>
            <person name="Song I."/>
            <person name="Kim S."/>
            <person name="Choi T."/>
            <person name="Kim D."/>
            <person name="Ryu S."/>
            <person name="Kim W."/>
        </authorList>
    </citation>
    <scope>NUCLEOTIDE SEQUENCE [LARGE SCALE GENOMIC DNA]</scope>
    <source>
        <tissue evidence="3">Muscle</tissue>
    </source>
</reference>
<proteinExistence type="predicted"/>
<dbReference type="Proteomes" id="UP000324222">
    <property type="component" value="Unassembled WGS sequence"/>
</dbReference>
<evidence type="ECO:0000313" key="3">
    <source>
        <dbReference type="EMBL" id="MPC55454.1"/>
    </source>
</evidence>